<feature type="compositionally biased region" description="Gly residues" evidence="1">
    <location>
        <begin position="342"/>
        <end position="353"/>
    </location>
</feature>
<evidence type="ECO:0000259" key="3">
    <source>
        <dbReference type="PROSITE" id="PS51258"/>
    </source>
</evidence>
<dbReference type="PROSITE" id="PS51259">
    <property type="entry name" value="MHD2"/>
    <property type="match status" value="1"/>
</dbReference>
<dbReference type="Gene3D" id="2.60.40.150">
    <property type="entry name" value="C2 domain"/>
    <property type="match status" value="1"/>
</dbReference>
<dbReference type="PANTHER" id="PTHR47263:SF1">
    <property type="entry name" value="C2 DOMAIN PROTEIN (AFU_ORTHOLOGUE AFUA_7G02350)"/>
    <property type="match status" value="1"/>
</dbReference>
<dbReference type="Gene3D" id="1.20.58.1100">
    <property type="match status" value="1"/>
</dbReference>
<dbReference type="VEuPathDB" id="FungiDB:MUCCIDRAFT_113429"/>
<dbReference type="Proteomes" id="UP000077051">
    <property type="component" value="Unassembled WGS sequence"/>
</dbReference>
<reference evidence="5 6" key="1">
    <citation type="submission" date="2015-06" db="EMBL/GenBank/DDBJ databases">
        <title>Expansion of signal transduction pathways in fungi by whole-genome duplication.</title>
        <authorList>
            <consortium name="DOE Joint Genome Institute"/>
            <person name="Corrochano L.M."/>
            <person name="Kuo A."/>
            <person name="Marcet-Houben M."/>
            <person name="Polaino S."/>
            <person name="Salamov A."/>
            <person name="Villalobos J.M."/>
            <person name="Alvarez M.I."/>
            <person name="Avalos J."/>
            <person name="Benito E.P."/>
            <person name="Benoit I."/>
            <person name="Burger G."/>
            <person name="Camino L.P."/>
            <person name="Canovas D."/>
            <person name="Cerda-Olmedo E."/>
            <person name="Cheng J.-F."/>
            <person name="Dominguez A."/>
            <person name="Elias M."/>
            <person name="Eslava A.P."/>
            <person name="Glaser F."/>
            <person name="Grimwood J."/>
            <person name="Gutierrez G."/>
            <person name="Heitman J."/>
            <person name="Henrissat B."/>
            <person name="Iturriaga E.A."/>
            <person name="Lang B.F."/>
            <person name="Lavin J.L."/>
            <person name="Lee S."/>
            <person name="Li W."/>
            <person name="Lindquist E."/>
            <person name="Lopez-Garcia S."/>
            <person name="Luque E.M."/>
            <person name="Marcos A.T."/>
            <person name="Martin J."/>
            <person name="Mccluskey K."/>
            <person name="Medina H.R."/>
            <person name="Miralles-Duran A."/>
            <person name="Miyazaki A."/>
            <person name="Munoz-Torres E."/>
            <person name="Oguiza J.A."/>
            <person name="Ohm R."/>
            <person name="Olmedo M."/>
            <person name="Orejas M."/>
            <person name="Ortiz-Castellanos L."/>
            <person name="Pisabarro A.G."/>
            <person name="Rodriguez-Romero J."/>
            <person name="Ruiz-Herrera J."/>
            <person name="Ruiz-Vazquez R."/>
            <person name="Sanz C."/>
            <person name="Schackwitz W."/>
            <person name="Schmutz J."/>
            <person name="Shahriari M."/>
            <person name="Shelest E."/>
            <person name="Silva-Franco F."/>
            <person name="Soanes D."/>
            <person name="Syed K."/>
            <person name="Tagua V.G."/>
            <person name="Talbot N.J."/>
            <person name="Thon M."/>
            <person name="De Vries R.P."/>
            <person name="Wiebenga A."/>
            <person name="Yadav J.S."/>
            <person name="Braun E.L."/>
            <person name="Baker S."/>
            <person name="Garre V."/>
            <person name="Horwitz B."/>
            <person name="Torres-Martinez S."/>
            <person name="Idnurm A."/>
            <person name="Herrera-Estrella A."/>
            <person name="Gabaldon T."/>
            <person name="Grigoriev I.V."/>
        </authorList>
    </citation>
    <scope>NUCLEOTIDE SEQUENCE [LARGE SCALE GENOMIC DNA]</scope>
    <source>
        <strain evidence="5 6">CBS 277.49</strain>
    </source>
</reference>
<evidence type="ECO:0000259" key="2">
    <source>
        <dbReference type="PROSITE" id="PS50004"/>
    </source>
</evidence>
<dbReference type="PROSITE" id="PS51258">
    <property type="entry name" value="MHD1"/>
    <property type="match status" value="1"/>
</dbReference>
<dbReference type="InterPro" id="IPR000008">
    <property type="entry name" value="C2_dom"/>
</dbReference>
<dbReference type="Pfam" id="PF06292">
    <property type="entry name" value="MUN"/>
    <property type="match status" value="1"/>
</dbReference>
<accession>A0A168IHY1</accession>
<feature type="domain" description="C2" evidence="2">
    <location>
        <begin position="847"/>
        <end position="967"/>
    </location>
</feature>
<dbReference type="STRING" id="747725.A0A168IHY1"/>
<dbReference type="OrthoDB" id="2015333at2759"/>
<dbReference type="EMBL" id="AMYB01000007">
    <property type="protein sequence ID" value="OAC99980.1"/>
    <property type="molecule type" value="Genomic_DNA"/>
</dbReference>
<feature type="domain" description="MHD2" evidence="4">
    <location>
        <begin position="1056"/>
        <end position="1174"/>
    </location>
</feature>
<proteinExistence type="predicted"/>
<dbReference type="PROSITE" id="PS50004">
    <property type="entry name" value="C2"/>
    <property type="match status" value="1"/>
</dbReference>
<keyword evidence="6" id="KW-1185">Reference proteome</keyword>
<feature type="compositionally biased region" description="Polar residues" evidence="1">
    <location>
        <begin position="367"/>
        <end position="379"/>
    </location>
</feature>
<dbReference type="SMART" id="SM00239">
    <property type="entry name" value="C2"/>
    <property type="match status" value="1"/>
</dbReference>
<name>A0A168IHY1_MUCCL</name>
<dbReference type="InterPro" id="IPR010439">
    <property type="entry name" value="MUN_dom"/>
</dbReference>
<feature type="region of interest" description="Disordered" evidence="1">
    <location>
        <begin position="338"/>
        <end position="382"/>
    </location>
</feature>
<evidence type="ECO:0008006" key="7">
    <source>
        <dbReference type="Google" id="ProtNLM"/>
    </source>
</evidence>
<dbReference type="InterPro" id="IPR052811">
    <property type="entry name" value="Glucose_resp_signaling"/>
</dbReference>
<gene>
    <name evidence="5" type="ORF">MUCCIDRAFT_113429</name>
</gene>
<feature type="compositionally biased region" description="Basic residues" evidence="1">
    <location>
        <begin position="1197"/>
        <end position="1212"/>
    </location>
</feature>
<protein>
    <recommendedName>
        <fullName evidence="7">C2 domain-containing protein</fullName>
    </recommendedName>
</protein>
<dbReference type="Pfam" id="PF00168">
    <property type="entry name" value="C2"/>
    <property type="match status" value="1"/>
</dbReference>
<feature type="region of interest" description="Disordered" evidence="1">
    <location>
        <begin position="1195"/>
        <end position="1215"/>
    </location>
</feature>
<dbReference type="InterPro" id="IPR035892">
    <property type="entry name" value="C2_domain_sf"/>
</dbReference>
<evidence type="ECO:0000259" key="4">
    <source>
        <dbReference type="PROSITE" id="PS51259"/>
    </source>
</evidence>
<evidence type="ECO:0000256" key="1">
    <source>
        <dbReference type="SAM" id="MobiDB-lite"/>
    </source>
</evidence>
<evidence type="ECO:0000313" key="5">
    <source>
        <dbReference type="EMBL" id="OAC99980.1"/>
    </source>
</evidence>
<evidence type="ECO:0000313" key="6">
    <source>
        <dbReference type="Proteomes" id="UP000077051"/>
    </source>
</evidence>
<dbReference type="Gene3D" id="1.10.357.50">
    <property type="match status" value="1"/>
</dbReference>
<organism evidence="5 6">
    <name type="scientific">Mucor lusitanicus CBS 277.49</name>
    <dbReference type="NCBI Taxonomy" id="747725"/>
    <lineage>
        <taxon>Eukaryota</taxon>
        <taxon>Fungi</taxon>
        <taxon>Fungi incertae sedis</taxon>
        <taxon>Mucoromycota</taxon>
        <taxon>Mucoromycotina</taxon>
        <taxon>Mucoromycetes</taxon>
        <taxon>Mucorales</taxon>
        <taxon>Mucorineae</taxon>
        <taxon>Mucoraceae</taxon>
        <taxon>Mucor</taxon>
    </lineage>
</organism>
<comment type="caution">
    <text evidence="5">The sequence shown here is derived from an EMBL/GenBank/DDBJ whole genome shotgun (WGS) entry which is preliminary data.</text>
</comment>
<feature type="region of interest" description="Disordered" evidence="1">
    <location>
        <begin position="1274"/>
        <end position="1299"/>
    </location>
</feature>
<dbReference type="InterPro" id="IPR014770">
    <property type="entry name" value="Munc13_1"/>
</dbReference>
<dbReference type="InterPro" id="IPR014772">
    <property type="entry name" value="Munc13_dom-2"/>
</dbReference>
<dbReference type="PANTHER" id="PTHR47263">
    <property type="entry name" value="ADENYLATE CYCLASE ACTIVATION PROTEIN GIT1"/>
    <property type="match status" value="1"/>
</dbReference>
<dbReference type="SUPFAM" id="SSF49562">
    <property type="entry name" value="C2 domain (Calcium/lipid-binding domain, CaLB)"/>
    <property type="match status" value="1"/>
</dbReference>
<sequence length="1299" mass="148915">MQAKSSTLRRGLGNSRRNVRTLNPAFVYDYTLRCAIHACLEENSKQKLQPASKEQKSNNRHSVHLSGVSDVFGNIADKFGSEEPNKDKLTKPVVVGLLRRLDDIKDGKDVSKPEYLDRRFISIVRQVRDVVKQHRFRPQGSINDLVITFLRTSETELKKSDPNPAVWFKDLDRYVVLFTEVLLLTLKEDAPNSASQDLIDTLRKSILPPKSKQQQQQEQRNSNPVTNNADILDIIENFPMVKTVQNLFQIENSIHRQKIRDLKAVCTESNFFLDLKQCINAVNTNQPFPGRREDFASQQAYDTWVTREKKYLQGLMTIMVTSPTFSLNISNEQDVGSANLLSGGGGGGSGGSGPNNVGRRPSDSKRSSVYGNMSSTDDSPYTYIPNDPRSYFRLLMNMCMDLDTNIAPDTERAKSSVLSQASEDLLRECWKTWRLSPPFRAVLYLELIKNRLDTDESQGEVDIDEASDAMRALDKCLKENEIRNWTINDRENLIRVFEGLNETCLHSLADSLSQYWRVNPNYVKDQIALLDSIYENPAYLEDHPDPIRQFSLLEETIAGAAVSRWRVLEKSVLDPKNDDMTNLMNMADKLIKELVSVAKKFKKPLKNTLHLPGIVMARQMPFFVLEMENWAFLPEARNAPIDLTFQLYDKVLTLKRLYDQYGPRQKSALFKVESWFLLHVRRWLKTTAGETPEWVRNAIKQDEFKSINDTTLHSSSIVDLFTMFHQAVDFVQKLEWPNSLQECRFNTALSKVIGVALEQYTMELEEMITMDIYPRAYREDDANASTTFFDRARYQLIGNRQHGKGNEEPYDFMAQTCVKINNIEGARAKLDRLYQNMDVDEIAQEMREYESQLPITEKKEEQPTNYLYSIKIVRAENLPPADNNGLSDPYIVLEIDSKPIARTRTVYETLNPRWDQVFDIWLTDETMDVLALVYDEDVIGADEECGGVWFKLGPSYYGDFQTHELVLNFNPQGRLVLRISMEGEKDDIQFWFGKAFRVLKRAENDAAGLIVDKMGSYFRQVLNRKSLDKLLGRDRSFFSSFSRSSKHVDPTLQDCEDSLAPLLDYLEKNLKILNDNLSETNMQLVVLRIWREILISLESVLLPPLSEQLSEWKPLDDYEFHVVYKWLELLKVLFNGGEDGDAVPLDKLENSQYYALLAINAAYNLETEKLIEGYNTTVKNQLELKLRGGRKADRSKSVYHSKNTVRKRKSSARKSASIELPNSDTILRILRMRSGRQVRDFLHNEFEKRNNPTAYINNATAAAAAGTAVGSEGHEIPAVPTIPTNDLTPITEHDTMPLR</sequence>
<feature type="domain" description="MHD1" evidence="3">
    <location>
        <begin position="645"/>
        <end position="764"/>
    </location>
</feature>